<organism evidence="1 2">
    <name type="scientific">Danxiaibacter flavus</name>
    <dbReference type="NCBI Taxonomy" id="3049108"/>
    <lineage>
        <taxon>Bacteria</taxon>
        <taxon>Pseudomonadati</taxon>
        <taxon>Bacteroidota</taxon>
        <taxon>Chitinophagia</taxon>
        <taxon>Chitinophagales</taxon>
        <taxon>Chitinophagaceae</taxon>
        <taxon>Danxiaibacter</taxon>
    </lineage>
</organism>
<accession>A0ABV3Z9W0</accession>
<evidence type="ECO:0000313" key="1">
    <source>
        <dbReference type="EMBL" id="MEX6686651.1"/>
    </source>
</evidence>
<protein>
    <recommendedName>
        <fullName evidence="3">Outer membrane protein beta-barrel domain-containing protein</fullName>
    </recommendedName>
</protein>
<name>A0ABV3Z9W0_9BACT</name>
<proteinExistence type="predicted"/>
<keyword evidence="2" id="KW-1185">Reference proteome</keyword>
<dbReference type="Proteomes" id="UP001560573">
    <property type="component" value="Unassembled WGS sequence"/>
</dbReference>
<dbReference type="EMBL" id="JAULBC010000001">
    <property type="protein sequence ID" value="MEX6686651.1"/>
    <property type="molecule type" value="Genomic_DNA"/>
</dbReference>
<evidence type="ECO:0000313" key="2">
    <source>
        <dbReference type="Proteomes" id="UP001560573"/>
    </source>
</evidence>
<dbReference type="RefSeq" id="WP_369328047.1">
    <property type="nucleotide sequence ID" value="NZ_JAULBC010000001.1"/>
</dbReference>
<sequence>MKRTLIQSSCLFLLLFFGFSMQKLNAQKLVFLFGHGIYDAPTGSMANYYNYGLGVEGGVGIGLNKTFLTGTIGYTNFFNKSGSPAGDLKYVPIKVGLRHYLVTKLLFFNLNAGVASVDNKLMSGSARFTADAGLGAKVGPLDLGINYDGFAGTNGVSSGWNSWFSFKAGFRIGL</sequence>
<comment type="caution">
    <text evidence="1">The sequence shown here is derived from an EMBL/GenBank/DDBJ whole genome shotgun (WGS) entry which is preliminary data.</text>
</comment>
<evidence type="ECO:0008006" key="3">
    <source>
        <dbReference type="Google" id="ProtNLM"/>
    </source>
</evidence>
<gene>
    <name evidence="1" type="ORF">QTN47_04055</name>
</gene>
<reference evidence="1 2" key="1">
    <citation type="submission" date="2023-07" db="EMBL/GenBank/DDBJ databases">
        <authorList>
            <person name="Lian W.-H."/>
        </authorList>
    </citation>
    <scope>NUCLEOTIDE SEQUENCE [LARGE SCALE GENOMIC DNA]</scope>
    <source>
        <strain evidence="1 2">SYSU DXS3180</strain>
    </source>
</reference>